<dbReference type="EMBL" id="JAGPNL010000002">
    <property type="protein sequence ID" value="MBQ0826649.1"/>
    <property type="molecule type" value="Genomic_DNA"/>
</dbReference>
<evidence type="ECO:0000313" key="1">
    <source>
        <dbReference type="EMBL" id="MBQ0826649.1"/>
    </source>
</evidence>
<reference evidence="1" key="1">
    <citation type="submission" date="2021-04" db="EMBL/GenBank/DDBJ databases">
        <title>Genome seq and assembly of Streptomyces sp. RG38.</title>
        <authorList>
            <person name="Chhetri G."/>
        </authorList>
    </citation>
    <scope>NUCLEOTIDE SEQUENCE</scope>
    <source>
        <strain evidence="1">RG38</strain>
    </source>
</reference>
<dbReference type="Proteomes" id="UP000677875">
    <property type="component" value="Unassembled WGS sequence"/>
</dbReference>
<organism evidence="1 2">
    <name type="scientific">Streptomyces tagetis</name>
    <dbReference type="NCBI Taxonomy" id="2820809"/>
    <lineage>
        <taxon>Bacteria</taxon>
        <taxon>Bacillati</taxon>
        <taxon>Actinomycetota</taxon>
        <taxon>Actinomycetes</taxon>
        <taxon>Kitasatosporales</taxon>
        <taxon>Streptomycetaceae</taxon>
        <taxon>Streptomyces</taxon>
    </lineage>
</organism>
<sequence length="303" mass="31809">MRDDRSVTLPAADPFTSLAAHFGMLLGVADLEAVVGHPWAKMRLHNAWLHGGGVVWGFGIGVDGPGRELRISPGLALDDLGRELYLPVLNCLDLAQWYAEHDKEVESREIPGGVAFDAHVVARFRACLARPVPALASSCDGADAETAYSRLRETTELLLVPGRSGRTSRYPRLRRLFGLPGTGDAEIDTAIGQEVDPLRAQVTAASDAGRSRAWLDAVRRCAALDTVDHRPGGLDDGDGSVLLPGTGDAGVVLGDLLDLRIVTEAGTTTAGVGTVDVATRTSHVDTATLLELASAGAMVHGGA</sequence>
<keyword evidence="2" id="KW-1185">Reference proteome</keyword>
<gene>
    <name evidence="1" type="ORF">J5Y05_09020</name>
</gene>
<protein>
    <submittedName>
        <fullName evidence="1">Uncharacterized protein</fullName>
    </submittedName>
</protein>
<dbReference type="RefSeq" id="WP_210870129.1">
    <property type="nucleotide sequence ID" value="NZ_JAGPNL010000002.1"/>
</dbReference>
<comment type="caution">
    <text evidence="1">The sequence shown here is derived from an EMBL/GenBank/DDBJ whole genome shotgun (WGS) entry which is preliminary data.</text>
</comment>
<accession>A0A940XLA7</accession>
<proteinExistence type="predicted"/>
<dbReference type="AlphaFoldDB" id="A0A940XLA7"/>
<evidence type="ECO:0000313" key="2">
    <source>
        <dbReference type="Proteomes" id="UP000677875"/>
    </source>
</evidence>
<name>A0A940XLA7_9ACTN</name>